<evidence type="ECO:0000256" key="4">
    <source>
        <dbReference type="ARBA" id="ARBA00022840"/>
    </source>
</evidence>
<feature type="transmembrane region" description="Helical" evidence="7">
    <location>
        <begin position="47"/>
        <end position="69"/>
    </location>
</feature>
<evidence type="ECO:0000259" key="8">
    <source>
        <dbReference type="PROSITE" id="PS50893"/>
    </source>
</evidence>
<dbReference type="PROSITE" id="PS50893">
    <property type="entry name" value="ABC_TRANSPORTER_2"/>
    <property type="match status" value="1"/>
</dbReference>
<keyword evidence="6 7" id="KW-0472">Membrane</keyword>
<feature type="transmembrane region" description="Helical" evidence="7">
    <location>
        <begin position="156"/>
        <end position="177"/>
    </location>
</feature>
<evidence type="ECO:0000313" key="11">
    <source>
        <dbReference type="Proteomes" id="UP000743899"/>
    </source>
</evidence>
<evidence type="ECO:0000256" key="6">
    <source>
        <dbReference type="ARBA" id="ARBA00023136"/>
    </source>
</evidence>
<dbReference type="SUPFAM" id="SSF52540">
    <property type="entry name" value="P-loop containing nucleoside triphosphate hydrolases"/>
    <property type="match status" value="1"/>
</dbReference>
<dbReference type="InterPro" id="IPR003439">
    <property type="entry name" value="ABC_transporter-like_ATP-bd"/>
</dbReference>
<evidence type="ECO:0000256" key="5">
    <source>
        <dbReference type="ARBA" id="ARBA00022989"/>
    </source>
</evidence>
<keyword evidence="11" id="KW-1185">Reference proteome</keyword>
<dbReference type="PROSITE" id="PS50929">
    <property type="entry name" value="ABC_TM1F"/>
    <property type="match status" value="1"/>
</dbReference>
<dbReference type="InterPro" id="IPR011527">
    <property type="entry name" value="ABC1_TM_dom"/>
</dbReference>
<comment type="caution">
    <text evidence="10">The sequence shown here is derived from an EMBL/GenBank/DDBJ whole genome shotgun (WGS) entry which is preliminary data.</text>
</comment>
<feature type="domain" description="ABC transmembrane type-1" evidence="9">
    <location>
        <begin position="18"/>
        <end position="298"/>
    </location>
</feature>
<evidence type="ECO:0000256" key="2">
    <source>
        <dbReference type="ARBA" id="ARBA00022692"/>
    </source>
</evidence>
<comment type="subcellular location">
    <subcellularLocation>
        <location evidence="1">Cell membrane</location>
        <topology evidence="1">Multi-pass membrane protein</topology>
    </subcellularLocation>
</comment>
<protein>
    <submittedName>
        <fullName evidence="10">Thiol reductant ABC exporter subunit CydD</fullName>
    </submittedName>
</protein>
<organism evidence="10 11">
    <name type="scientific">Pallidibacillus pasinlerensis</name>
    <dbReference type="NCBI Taxonomy" id="2703818"/>
    <lineage>
        <taxon>Bacteria</taxon>
        <taxon>Bacillati</taxon>
        <taxon>Bacillota</taxon>
        <taxon>Bacilli</taxon>
        <taxon>Bacillales</taxon>
        <taxon>Bacillaceae</taxon>
        <taxon>Pallidibacillus</taxon>
    </lineage>
</organism>
<dbReference type="CDD" id="cd18584">
    <property type="entry name" value="ABC_6TM_AarD_CydD"/>
    <property type="match status" value="1"/>
</dbReference>
<evidence type="ECO:0000256" key="1">
    <source>
        <dbReference type="ARBA" id="ARBA00004651"/>
    </source>
</evidence>
<evidence type="ECO:0000259" key="9">
    <source>
        <dbReference type="PROSITE" id="PS50929"/>
    </source>
</evidence>
<reference evidence="10 11" key="1">
    <citation type="submission" date="2020-01" db="EMBL/GenBank/DDBJ databases">
        <title>A novel Bacillus sp. from Pasinler.</title>
        <authorList>
            <person name="Adiguzel A."/>
            <person name="Ay H."/>
            <person name="Baltaci M.O."/>
        </authorList>
    </citation>
    <scope>NUCLEOTIDE SEQUENCE [LARGE SCALE GENOMIC DNA]</scope>
    <source>
        <strain evidence="10 11">P1</strain>
    </source>
</reference>
<dbReference type="InterPro" id="IPR027417">
    <property type="entry name" value="P-loop_NTPase"/>
</dbReference>
<dbReference type="PANTHER" id="PTHR24221:SF614">
    <property type="entry name" value="GLUTATHIONE_L-CYSTEINE TRANSPORT SYSTEM ATP-BINDING_PERMEASE PROTEIN CYDC"/>
    <property type="match status" value="1"/>
</dbReference>
<evidence type="ECO:0000313" key="10">
    <source>
        <dbReference type="EMBL" id="NCU17631.1"/>
    </source>
</evidence>
<evidence type="ECO:0000256" key="7">
    <source>
        <dbReference type="SAM" id="Phobius"/>
    </source>
</evidence>
<gene>
    <name evidence="10" type="primary">cydD</name>
    <name evidence="10" type="ORF">GW534_07660</name>
</gene>
<dbReference type="InterPro" id="IPR036640">
    <property type="entry name" value="ABC1_TM_sf"/>
</dbReference>
<dbReference type="RefSeq" id="WP_161920459.1">
    <property type="nucleotide sequence ID" value="NZ_JAACYS010000028.1"/>
</dbReference>
<keyword evidence="5 7" id="KW-1133">Transmembrane helix</keyword>
<feature type="transmembrane region" description="Helical" evidence="7">
    <location>
        <begin position="130"/>
        <end position="150"/>
    </location>
</feature>
<keyword evidence="3" id="KW-0547">Nucleotide-binding</keyword>
<name>A0ABX0A540_9BACI</name>
<dbReference type="Gene3D" id="1.20.1560.10">
    <property type="entry name" value="ABC transporter type 1, transmembrane domain"/>
    <property type="match status" value="1"/>
</dbReference>
<dbReference type="SMART" id="SM00382">
    <property type="entry name" value="AAA"/>
    <property type="match status" value="1"/>
</dbReference>
<dbReference type="Pfam" id="PF00005">
    <property type="entry name" value="ABC_tran"/>
    <property type="match status" value="1"/>
</dbReference>
<dbReference type="InterPro" id="IPR014216">
    <property type="entry name" value="ABC_transptr_CydD"/>
</dbReference>
<feature type="domain" description="ABC transporter" evidence="8">
    <location>
        <begin position="333"/>
        <end position="568"/>
    </location>
</feature>
<dbReference type="EMBL" id="JAACYS010000028">
    <property type="protein sequence ID" value="NCU17631.1"/>
    <property type="molecule type" value="Genomic_DNA"/>
</dbReference>
<keyword evidence="2 7" id="KW-0812">Transmembrane</keyword>
<dbReference type="PANTHER" id="PTHR24221">
    <property type="entry name" value="ATP-BINDING CASSETTE SUB-FAMILY B"/>
    <property type="match status" value="1"/>
</dbReference>
<dbReference type="Proteomes" id="UP000743899">
    <property type="component" value="Unassembled WGS sequence"/>
</dbReference>
<dbReference type="SUPFAM" id="SSF90123">
    <property type="entry name" value="ABC transporter transmembrane region"/>
    <property type="match status" value="1"/>
</dbReference>
<feature type="transmembrane region" description="Helical" evidence="7">
    <location>
        <begin position="20"/>
        <end position="41"/>
    </location>
</feature>
<dbReference type="Pfam" id="PF00664">
    <property type="entry name" value="ABC_membrane"/>
    <property type="match status" value="1"/>
</dbReference>
<dbReference type="Gene3D" id="3.40.50.300">
    <property type="entry name" value="P-loop containing nucleotide triphosphate hydrolases"/>
    <property type="match status" value="1"/>
</dbReference>
<keyword evidence="4" id="KW-0067">ATP-binding</keyword>
<evidence type="ECO:0000256" key="3">
    <source>
        <dbReference type="ARBA" id="ARBA00022741"/>
    </source>
</evidence>
<dbReference type="NCBIfam" id="TIGR02857">
    <property type="entry name" value="CydD"/>
    <property type="match status" value="1"/>
</dbReference>
<accession>A0ABX0A540</accession>
<dbReference type="InterPro" id="IPR003593">
    <property type="entry name" value="AAA+_ATPase"/>
</dbReference>
<sequence>MDKRLFQYKNGKKTMMTIGILTFLQAIAIIVQSLYLAKAIIAMYERAPWAIALSYFFIFFVAVIIRHFLVWLKSRIAYKFADQTAEEMQQQLVEKIFLLGPNVISKKGSGQFITLCLEGIASFRTYLELFIPRFLASLFIPALLLIYVFTLDIASAIILLVVMPILIAFLILLGIVAKNKKDAKWANYLLLASHFVDSLRGLLTLKFLGRSKGHRQAIYNVSHKYRISTIRTLRVAFLSGFALEFFSSLSVAVVAVELGIRLINGSVDFLPALTVLILAPEYFTPVRELGNDYHATMDGKEAGKKIHQLLEMKNEVDANKQIKLPQWDKNSELSVKNLEKVSDEENRLYLQDVSFHVKGYQKVGIIGLSGSGKSTLIELLSGFLKLSNGEITVNGKQIPHFSIESWQKQITYIPQHPYIFSGTVAENIAWYKPDASRDDIVEVIRKTGLSDLIASFPAGLDEKIGQGGRTLSGGEEQRIALARSLLTERPILLFDEPTAHLDIETEFEIKEMMLPLLENKLVFFATHRLHWMNEMDYCLVMDDGRLIESGTPAELMQKNGMFAKLVHAHRGGTKFEVF</sequence>
<dbReference type="InterPro" id="IPR039421">
    <property type="entry name" value="Type_1_exporter"/>
</dbReference>
<proteinExistence type="predicted"/>
<feature type="transmembrane region" description="Helical" evidence="7">
    <location>
        <begin position="235"/>
        <end position="256"/>
    </location>
</feature>